<keyword evidence="7 10" id="KW-0067">ATP-binding</keyword>
<comment type="caution">
    <text evidence="13">The sequence shown here is derived from an EMBL/GenBank/DDBJ whole genome shotgun (WGS) entry which is preliminary data.</text>
</comment>
<protein>
    <recommendedName>
        <fullName evidence="3 10">4-diphosphocytidyl-2-C-methyl-D-erythritol kinase</fullName>
        <shortName evidence="10">CMK</shortName>
        <ecNumber evidence="2 10">2.7.1.148</ecNumber>
    </recommendedName>
    <alternativeName>
        <fullName evidence="9 10">4-(cytidine-5'-diphospho)-2-C-methyl-D-erythritol kinase</fullName>
    </alternativeName>
</protein>
<dbReference type="InterPro" id="IPR036554">
    <property type="entry name" value="GHMP_kinase_C_sf"/>
</dbReference>
<dbReference type="EC" id="2.7.1.148" evidence="2 10"/>
<evidence type="ECO:0000256" key="4">
    <source>
        <dbReference type="ARBA" id="ARBA00022679"/>
    </source>
</evidence>
<keyword evidence="6 10" id="KW-0418">Kinase</keyword>
<dbReference type="InterPro" id="IPR013750">
    <property type="entry name" value="GHMP_kinase_C_dom"/>
</dbReference>
<evidence type="ECO:0000256" key="6">
    <source>
        <dbReference type="ARBA" id="ARBA00022777"/>
    </source>
</evidence>
<dbReference type="Pfam" id="PF08544">
    <property type="entry name" value="GHMP_kinases_C"/>
    <property type="match status" value="1"/>
</dbReference>
<feature type="domain" description="GHMP kinase C-terminal" evidence="12">
    <location>
        <begin position="215"/>
        <end position="274"/>
    </location>
</feature>
<sequence length="300" mass="32663">MTCSSQPNSFLNKAIEFPSPAKINLFLHIVGQRDDGYHNLETLFQFIDHSDILTLTVTDKASIDLLTPLEGVNYDDNLIVKAAQLLKRKTKTPFGVKISINKILPMGGGLGGGSSNAATVLVALNTLWQCQLSTSDLAILGLSLGADVPIFIYGFAAFAQGVGERLTAMDPEEPWYLITKPECSISTQQVFTAVDLPRNTKKLSPSALDTTDFLNDNFHNDCQSLVIKHYPEVAKLLAWLVEYAPSRMTGTGACVFTRFSSQKEACSLQAKLPKGVSSFVARGLNKSPLCSVMTRLSLNK</sequence>
<keyword evidence="8 10" id="KW-0414">Isoprene biosynthesis</keyword>
<evidence type="ECO:0000256" key="5">
    <source>
        <dbReference type="ARBA" id="ARBA00022741"/>
    </source>
</evidence>
<dbReference type="Gene3D" id="3.30.230.10">
    <property type="match status" value="1"/>
</dbReference>
<dbReference type="NCBIfam" id="TIGR00154">
    <property type="entry name" value="ispE"/>
    <property type="match status" value="1"/>
</dbReference>
<evidence type="ECO:0000259" key="12">
    <source>
        <dbReference type="Pfam" id="PF08544"/>
    </source>
</evidence>
<keyword evidence="14" id="KW-1185">Reference proteome</keyword>
<dbReference type="InterPro" id="IPR006204">
    <property type="entry name" value="GHMP_kinase_N_dom"/>
</dbReference>
<gene>
    <name evidence="10 13" type="primary">ispE</name>
    <name evidence="13" type="ORF">MTCD1_01678</name>
</gene>
<evidence type="ECO:0000256" key="3">
    <source>
        <dbReference type="ARBA" id="ARBA00017473"/>
    </source>
</evidence>
<comment type="function">
    <text evidence="10">Catalyzes the phosphorylation of the position 2 hydroxy group of 4-diphosphocytidyl-2C-methyl-D-erythritol.</text>
</comment>
<keyword evidence="5 10" id="KW-0547">Nucleotide-binding</keyword>
<feature type="binding site" evidence="10">
    <location>
        <begin position="105"/>
        <end position="115"/>
    </location>
    <ligand>
        <name>ATP</name>
        <dbReference type="ChEBI" id="CHEBI:30616"/>
    </ligand>
</feature>
<feature type="active site" evidence="10">
    <location>
        <position position="22"/>
    </location>
</feature>
<dbReference type="InterPro" id="IPR014721">
    <property type="entry name" value="Ribsml_uS5_D2-typ_fold_subgr"/>
</dbReference>
<feature type="active site" evidence="10">
    <location>
        <position position="147"/>
    </location>
</feature>
<evidence type="ECO:0000256" key="8">
    <source>
        <dbReference type="ARBA" id="ARBA00023229"/>
    </source>
</evidence>
<evidence type="ECO:0000313" key="13">
    <source>
        <dbReference type="EMBL" id="GAW96071.1"/>
    </source>
</evidence>
<dbReference type="Proteomes" id="UP000197068">
    <property type="component" value="Unassembled WGS sequence"/>
</dbReference>
<dbReference type="PIRSF" id="PIRSF010376">
    <property type="entry name" value="IspE"/>
    <property type="match status" value="1"/>
</dbReference>
<evidence type="ECO:0000256" key="1">
    <source>
        <dbReference type="ARBA" id="ARBA00009684"/>
    </source>
</evidence>
<dbReference type="EMBL" id="BDQM01000010">
    <property type="protein sequence ID" value="GAW96071.1"/>
    <property type="molecule type" value="Genomic_DNA"/>
</dbReference>
<dbReference type="Pfam" id="PF00288">
    <property type="entry name" value="GHMP_kinases_N"/>
    <property type="match status" value="1"/>
</dbReference>
<dbReference type="GO" id="GO:0050515">
    <property type="term" value="F:4-(cytidine 5'-diphospho)-2-C-methyl-D-erythritol kinase activity"/>
    <property type="evidence" value="ECO:0007669"/>
    <property type="project" value="UniProtKB-EC"/>
</dbReference>
<dbReference type="PANTHER" id="PTHR43527:SF2">
    <property type="entry name" value="4-DIPHOSPHOCYTIDYL-2-C-METHYL-D-ERYTHRITOL KINASE, CHLOROPLASTIC"/>
    <property type="match status" value="1"/>
</dbReference>
<comment type="similarity">
    <text evidence="1 10">Belongs to the GHMP kinase family. IspE subfamily.</text>
</comment>
<accession>A0ABQ0MWR8</accession>
<comment type="pathway">
    <text evidence="10">Isoprenoid biosynthesis; isopentenyl diphosphate biosynthesis via DXP pathway; isopentenyl diphosphate from 1-deoxy-D-xylulose 5-phosphate: step 3/6.</text>
</comment>
<evidence type="ECO:0000256" key="2">
    <source>
        <dbReference type="ARBA" id="ARBA00012052"/>
    </source>
</evidence>
<name>A0ABQ0MWR8_9GAMM</name>
<dbReference type="HAMAP" id="MF_00061">
    <property type="entry name" value="IspE"/>
    <property type="match status" value="1"/>
</dbReference>
<evidence type="ECO:0000256" key="10">
    <source>
        <dbReference type="HAMAP-Rule" id="MF_00061"/>
    </source>
</evidence>
<dbReference type="SUPFAM" id="SSF55060">
    <property type="entry name" value="GHMP Kinase, C-terminal domain"/>
    <property type="match status" value="1"/>
</dbReference>
<dbReference type="PANTHER" id="PTHR43527">
    <property type="entry name" value="4-DIPHOSPHOCYTIDYL-2-C-METHYL-D-ERYTHRITOL KINASE, CHLOROPLASTIC"/>
    <property type="match status" value="1"/>
</dbReference>
<evidence type="ECO:0000313" key="14">
    <source>
        <dbReference type="Proteomes" id="UP000197068"/>
    </source>
</evidence>
<proteinExistence type="inferred from homology"/>
<feature type="domain" description="GHMP kinase N-terminal" evidence="11">
    <location>
        <begin position="77"/>
        <end position="154"/>
    </location>
</feature>
<organism evidence="13 14">
    <name type="scientific">Colwellia marinimaniae</name>
    <dbReference type="NCBI Taxonomy" id="1513592"/>
    <lineage>
        <taxon>Bacteria</taxon>
        <taxon>Pseudomonadati</taxon>
        <taxon>Pseudomonadota</taxon>
        <taxon>Gammaproteobacteria</taxon>
        <taxon>Alteromonadales</taxon>
        <taxon>Colwelliaceae</taxon>
        <taxon>Colwellia</taxon>
    </lineage>
</organism>
<dbReference type="SUPFAM" id="SSF54211">
    <property type="entry name" value="Ribosomal protein S5 domain 2-like"/>
    <property type="match status" value="1"/>
</dbReference>
<evidence type="ECO:0000256" key="7">
    <source>
        <dbReference type="ARBA" id="ARBA00022840"/>
    </source>
</evidence>
<dbReference type="RefSeq" id="WP_057181561.1">
    <property type="nucleotide sequence ID" value="NZ_BDQM01000010.1"/>
</dbReference>
<keyword evidence="4 10" id="KW-0808">Transferase</keyword>
<evidence type="ECO:0000256" key="9">
    <source>
        <dbReference type="ARBA" id="ARBA00032554"/>
    </source>
</evidence>
<dbReference type="InterPro" id="IPR004424">
    <property type="entry name" value="IspE"/>
</dbReference>
<evidence type="ECO:0000259" key="11">
    <source>
        <dbReference type="Pfam" id="PF00288"/>
    </source>
</evidence>
<dbReference type="InterPro" id="IPR020568">
    <property type="entry name" value="Ribosomal_Su5_D2-typ_SF"/>
</dbReference>
<reference evidence="13 14" key="1">
    <citation type="submission" date="2017-06" db="EMBL/GenBank/DDBJ databases">
        <title>Whole Genome Sequences of Colwellia marinimaniae MTCD1.</title>
        <authorList>
            <person name="Kusumoto H."/>
            <person name="Inoue M."/>
            <person name="Tanikawa K."/>
            <person name="Maeji H."/>
            <person name="Cameron J.H."/>
            <person name="Bartlett D.H."/>
        </authorList>
    </citation>
    <scope>NUCLEOTIDE SEQUENCE [LARGE SCALE GENOMIC DNA]</scope>
    <source>
        <strain evidence="13 14">MTCD1</strain>
    </source>
</reference>
<comment type="catalytic activity">
    <reaction evidence="10">
        <text>4-CDP-2-C-methyl-D-erythritol + ATP = 4-CDP-2-C-methyl-D-erythritol 2-phosphate + ADP + H(+)</text>
        <dbReference type="Rhea" id="RHEA:18437"/>
        <dbReference type="ChEBI" id="CHEBI:15378"/>
        <dbReference type="ChEBI" id="CHEBI:30616"/>
        <dbReference type="ChEBI" id="CHEBI:57823"/>
        <dbReference type="ChEBI" id="CHEBI:57919"/>
        <dbReference type="ChEBI" id="CHEBI:456216"/>
        <dbReference type="EC" id="2.7.1.148"/>
    </reaction>
</comment>
<dbReference type="Gene3D" id="3.30.70.890">
    <property type="entry name" value="GHMP kinase, C-terminal domain"/>
    <property type="match status" value="1"/>
</dbReference>